<feature type="compositionally biased region" description="Basic and acidic residues" evidence="1">
    <location>
        <begin position="272"/>
        <end position="295"/>
    </location>
</feature>
<comment type="caution">
    <text evidence="2">The sequence shown here is derived from an EMBL/GenBank/DDBJ whole genome shotgun (WGS) entry which is preliminary data.</text>
</comment>
<keyword evidence="3" id="KW-1185">Reference proteome</keyword>
<feature type="compositionally biased region" description="Basic and acidic residues" evidence="1">
    <location>
        <begin position="374"/>
        <end position="399"/>
    </location>
</feature>
<evidence type="ECO:0000313" key="3">
    <source>
        <dbReference type="Proteomes" id="UP001148838"/>
    </source>
</evidence>
<organism evidence="2 3">
    <name type="scientific">Periplaneta americana</name>
    <name type="common">American cockroach</name>
    <name type="synonym">Blatta americana</name>
    <dbReference type="NCBI Taxonomy" id="6978"/>
    <lineage>
        <taxon>Eukaryota</taxon>
        <taxon>Metazoa</taxon>
        <taxon>Ecdysozoa</taxon>
        <taxon>Arthropoda</taxon>
        <taxon>Hexapoda</taxon>
        <taxon>Insecta</taxon>
        <taxon>Pterygota</taxon>
        <taxon>Neoptera</taxon>
        <taxon>Polyneoptera</taxon>
        <taxon>Dictyoptera</taxon>
        <taxon>Blattodea</taxon>
        <taxon>Blattoidea</taxon>
        <taxon>Blattidae</taxon>
        <taxon>Blattinae</taxon>
        <taxon>Periplaneta</taxon>
    </lineage>
</organism>
<feature type="region of interest" description="Disordered" evidence="1">
    <location>
        <begin position="270"/>
        <end position="295"/>
    </location>
</feature>
<feature type="region of interest" description="Disordered" evidence="1">
    <location>
        <begin position="363"/>
        <end position="399"/>
    </location>
</feature>
<proteinExistence type="predicted"/>
<gene>
    <name evidence="2" type="ORF">ANN_00818</name>
</gene>
<reference evidence="2 3" key="1">
    <citation type="journal article" date="2022" name="Allergy">
        <title>Genome assembly and annotation of Periplaneta americana reveal a comprehensive cockroach allergen profile.</title>
        <authorList>
            <person name="Wang L."/>
            <person name="Xiong Q."/>
            <person name="Saelim N."/>
            <person name="Wang L."/>
            <person name="Nong W."/>
            <person name="Wan A.T."/>
            <person name="Shi M."/>
            <person name="Liu X."/>
            <person name="Cao Q."/>
            <person name="Hui J.H.L."/>
            <person name="Sookrung N."/>
            <person name="Leung T.F."/>
            <person name="Tungtrongchitr A."/>
            <person name="Tsui S.K.W."/>
        </authorList>
    </citation>
    <scope>NUCLEOTIDE SEQUENCE [LARGE SCALE GENOMIC DNA]</scope>
    <source>
        <strain evidence="2">PWHHKU_190912</strain>
    </source>
</reference>
<dbReference type="EMBL" id="JAJSOF020000003">
    <property type="protein sequence ID" value="KAJ4449419.1"/>
    <property type="molecule type" value="Genomic_DNA"/>
</dbReference>
<accession>A0ABQ8TV23</accession>
<sequence>MAGLCEDGNEPADSLKAICKISQNESLSFTTIRGNRLINYEISSLRGLRTSQLYKPLTISPVVRICASRSSHLAGQLFKFPGCRLIGLERRNVCRHLSDPIQPSRVEDSELEKKEESELEMVRVGLGGTVGKMLGFCVGFDPGPGRWYLNVLKCDWLMSVDLLSTLFITTDNRGSIVVLKDEREEGKNEINNTNTCYWPSSDLVVAGLGAHRKQNKRRQDQQQPVLMMDNSRLKHVNKLNISNVIYFNNICYSKLRKLSTTRRPNVISRMMSDSKRTRVTRRDSKDKCNEHSERERTCYRPSSDLVVAGLGAHRKQNKRRQDQQQPDLMMANSRLKHVNKLNISNVIYFNNICNSKLRKLSTTRRPNVISRMMSDSKRTRVTRRDSKDKCNEHSERERS</sequence>
<dbReference type="Proteomes" id="UP001148838">
    <property type="component" value="Unassembled WGS sequence"/>
</dbReference>
<evidence type="ECO:0000256" key="1">
    <source>
        <dbReference type="SAM" id="MobiDB-lite"/>
    </source>
</evidence>
<protein>
    <submittedName>
        <fullName evidence="2">Uncharacterized protein</fullName>
    </submittedName>
</protein>
<name>A0ABQ8TV23_PERAM</name>
<evidence type="ECO:0000313" key="2">
    <source>
        <dbReference type="EMBL" id="KAJ4449419.1"/>
    </source>
</evidence>